<dbReference type="InterPro" id="IPR050708">
    <property type="entry name" value="T6SS_VgrG/RHS"/>
</dbReference>
<gene>
    <name evidence="1" type="ORF">ABCS64_07540</name>
</gene>
<dbReference type="Proteomes" id="UP001574673">
    <property type="component" value="Unassembled WGS sequence"/>
</dbReference>
<dbReference type="PRINTS" id="PR00394">
    <property type="entry name" value="RHSPROTEIN"/>
</dbReference>
<dbReference type="EMBL" id="JBEUWX010000002">
    <property type="protein sequence ID" value="MFA9950170.1"/>
    <property type="molecule type" value="Genomic_DNA"/>
</dbReference>
<proteinExistence type="predicted"/>
<dbReference type="InterPro" id="IPR022385">
    <property type="entry name" value="Rhs_assc_core"/>
</dbReference>
<evidence type="ECO:0000313" key="2">
    <source>
        <dbReference type="Proteomes" id="UP001574673"/>
    </source>
</evidence>
<sequence length="136" mass="15896">MYFPGQYFDTESFTHYNFFRDYDPLSGYYLQSDPIGLYGRINTYAYVEGNPLSWIDLLGLEAEMCYRLIKFRLIPGQHCFIRFNGNDSDTLSFDPDGIHPDPVHQGATCRKAEGREGDDCVKQEIQKCQNYNFFQK</sequence>
<dbReference type="PANTHER" id="PTHR32305:SF15">
    <property type="entry name" value="PROTEIN RHSA-RELATED"/>
    <property type="match status" value="1"/>
</dbReference>
<protein>
    <submittedName>
        <fullName evidence="1">RHS repeat-associated core domain-containing protein</fullName>
    </submittedName>
</protein>
<organism evidence="1 2">
    <name type="scientific">Dentiradicibacter hellwigii</name>
    <dbReference type="NCBI Taxonomy" id="3149053"/>
    <lineage>
        <taxon>Bacteria</taxon>
        <taxon>Pseudomonadati</taxon>
        <taxon>Pseudomonadota</taxon>
        <taxon>Betaproteobacteria</taxon>
        <taxon>Rhodocyclales</taxon>
        <taxon>Rhodocyclaceae</taxon>
        <taxon>Dentiradicibacter</taxon>
    </lineage>
</organism>
<evidence type="ECO:0000313" key="1">
    <source>
        <dbReference type="EMBL" id="MFA9950170.1"/>
    </source>
</evidence>
<dbReference type="RefSeq" id="WP_418891913.1">
    <property type="nucleotide sequence ID" value="NZ_JBEUWX010000002.1"/>
</dbReference>
<name>A0ABV4UEU6_9RHOO</name>
<reference evidence="2" key="1">
    <citation type="submission" date="2024-06" db="EMBL/GenBank/DDBJ databases">
        <title>Radixoralia hellwigii gen. nov., sp nov., isolated from a root canal in the human oral cavity.</title>
        <authorList>
            <person name="Bartsch S."/>
            <person name="Wittmer A."/>
            <person name="Schulz A.-K."/>
            <person name="Neumann-Schaal M."/>
            <person name="Wolf J."/>
            <person name="Gronow S."/>
            <person name="Tennert C."/>
            <person name="Haecker G."/>
            <person name="Cieplik F."/>
            <person name="Al-Ahmad A."/>
        </authorList>
    </citation>
    <scope>NUCLEOTIDE SEQUENCE [LARGE SCALE GENOMIC DNA]</scope>
    <source>
        <strain evidence="2">Wk13</strain>
    </source>
</reference>
<dbReference type="PANTHER" id="PTHR32305">
    <property type="match status" value="1"/>
</dbReference>
<keyword evidence="2" id="KW-1185">Reference proteome</keyword>
<comment type="caution">
    <text evidence="1">The sequence shown here is derived from an EMBL/GenBank/DDBJ whole genome shotgun (WGS) entry which is preliminary data.</text>
</comment>
<dbReference type="Gene3D" id="2.180.10.10">
    <property type="entry name" value="RHS repeat-associated core"/>
    <property type="match status" value="1"/>
</dbReference>
<dbReference type="NCBIfam" id="TIGR03696">
    <property type="entry name" value="Rhs_assc_core"/>
    <property type="match status" value="1"/>
</dbReference>
<accession>A0ABV4UEU6</accession>